<dbReference type="Gene3D" id="2.170.270.10">
    <property type="entry name" value="SET domain"/>
    <property type="match status" value="1"/>
</dbReference>
<comment type="catalytic activity">
    <reaction evidence="13">
        <text>N(6),N(6)-dimethyl-L-lysyl(4)-[histone H3] + S-adenosyl-L-methionine = N(6),N(6),N(6)-trimethyl-L-lysyl(4)-[histone H3] + S-adenosyl-L-homocysteine + H(+)</text>
        <dbReference type="Rhea" id="RHEA:60272"/>
        <dbReference type="Rhea" id="RHEA-COMP:15537"/>
        <dbReference type="Rhea" id="RHEA-COMP:15540"/>
        <dbReference type="ChEBI" id="CHEBI:15378"/>
        <dbReference type="ChEBI" id="CHEBI:57856"/>
        <dbReference type="ChEBI" id="CHEBI:59789"/>
        <dbReference type="ChEBI" id="CHEBI:61961"/>
        <dbReference type="ChEBI" id="CHEBI:61976"/>
    </reaction>
</comment>
<keyword evidence="6" id="KW-0949">S-adenosyl-L-methionine</keyword>
<evidence type="ECO:0000259" key="16">
    <source>
        <dbReference type="PROSITE" id="PS50868"/>
    </source>
</evidence>
<dbReference type="AlphaFoldDB" id="S7PW91"/>
<dbReference type="EC" id="2.1.1.354" evidence="2"/>
<keyword evidence="5" id="KW-0808">Transferase</keyword>
<evidence type="ECO:0000256" key="4">
    <source>
        <dbReference type="ARBA" id="ARBA00022603"/>
    </source>
</evidence>
<dbReference type="KEGG" id="gtr:GLOTRDRAFT_47958"/>
<evidence type="ECO:0000313" key="18">
    <source>
        <dbReference type="Proteomes" id="UP000030669"/>
    </source>
</evidence>
<dbReference type="OrthoDB" id="308383at2759"/>
<organism evidence="17 18">
    <name type="scientific">Gloeophyllum trabeum (strain ATCC 11539 / FP-39264 / Madison 617)</name>
    <name type="common">Brown rot fungus</name>
    <dbReference type="NCBI Taxonomy" id="670483"/>
    <lineage>
        <taxon>Eukaryota</taxon>
        <taxon>Fungi</taxon>
        <taxon>Dikarya</taxon>
        <taxon>Basidiomycota</taxon>
        <taxon>Agaricomycotina</taxon>
        <taxon>Agaricomycetes</taxon>
        <taxon>Gloeophyllales</taxon>
        <taxon>Gloeophyllaceae</taxon>
        <taxon>Gloeophyllum</taxon>
    </lineage>
</organism>
<evidence type="ECO:0000256" key="9">
    <source>
        <dbReference type="ARBA" id="ARBA00023242"/>
    </source>
</evidence>
<feature type="domain" description="Post-SET" evidence="16">
    <location>
        <begin position="367"/>
        <end position="383"/>
    </location>
</feature>
<proteinExistence type="predicted"/>
<dbReference type="OMA" id="YAMEVIP"/>
<evidence type="ECO:0000259" key="15">
    <source>
        <dbReference type="PROSITE" id="PS50280"/>
    </source>
</evidence>
<evidence type="ECO:0000256" key="7">
    <source>
        <dbReference type="ARBA" id="ARBA00022853"/>
    </source>
</evidence>
<dbReference type="GO" id="GO:0140999">
    <property type="term" value="F:histone H3K4 trimethyltransferase activity"/>
    <property type="evidence" value="ECO:0007669"/>
    <property type="project" value="UniProtKB-EC"/>
</dbReference>
<dbReference type="eggNOG" id="KOG1080">
    <property type="taxonomic scope" value="Eukaryota"/>
</dbReference>
<protein>
    <recommendedName>
        <fullName evidence="3">Histone-lysine N-methyltransferase, H3 lysine-4 specific</fullName>
        <ecNumber evidence="2">2.1.1.354</ecNumber>
    </recommendedName>
    <alternativeName>
        <fullName evidence="10">SET domain-containing protein 1</fullName>
    </alternativeName>
</protein>
<feature type="region of interest" description="Disordered" evidence="14">
    <location>
        <begin position="1"/>
        <end position="109"/>
    </location>
</feature>
<dbReference type="Pfam" id="PF00856">
    <property type="entry name" value="SET"/>
    <property type="match status" value="1"/>
</dbReference>
<dbReference type="HOGENOM" id="CLU_853062_0_0_1"/>
<evidence type="ECO:0000256" key="6">
    <source>
        <dbReference type="ARBA" id="ARBA00022691"/>
    </source>
</evidence>
<evidence type="ECO:0000256" key="5">
    <source>
        <dbReference type="ARBA" id="ARBA00022679"/>
    </source>
</evidence>
<feature type="domain" description="SET" evidence="15">
    <location>
        <begin position="244"/>
        <end position="361"/>
    </location>
</feature>
<evidence type="ECO:0000256" key="14">
    <source>
        <dbReference type="SAM" id="MobiDB-lite"/>
    </source>
</evidence>
<dbReference type="GO" id="GO:0003723">
    <property type="term" value="F:RNA binding"/>
    <property type="evidence" value="ECO:0007669"/>
    <property type="project" value="UniProtKB-KW"/>
</dbReference>
<dbReference type="InterPro" id="IPR001214">
    <property type="entry name" value="SET_dom"/>
</dbReference>
<evidence type="ECO:0000256" key="2">
    <source>
        <dbReference type="ARBA" id="ARBA00012182"/>
    </source>
</evidence>
<reference evidence="17 18" key="1">
    <citation type="journal article" date="2012" name="Science">
        <title>The Paleozoic origin of enzymatic lignin decomposition reconstructed from 31 fungal genomes.</title>
        <authorList>
            <person name="Floudas D."/>
            <person name="Binder M."/>
            <person name="Riley R."/>
            <person name="Barry K."/>
            <person name="Blanchette R.A."/>
            <person name="Henrissat B."/>
            <person name="Martinez A.T."/>
            <person name="Otillar R."/>
            <person name="Spatafora J.W."/>
            <person name="Yadav J.S."/>
            <person name="Aerts A."/>
            <person name="Benoit I."/>
            <person name="Boyd A."/>
            <person name="Carlson A."/>
            <person name="Copeland A."/>
            <person name="Coutinho P.M."/>
            <person name="de Vries R.P."/>
            <person name="Ferreira P."/>
            <person name="Findley K."/>
            <person name="Foster B."/>
            <person name="Gaskell J."/>
            <person name="Glotzer D."/>
            <person name="Gorecki P."/>
            <person name="Heitman J."/>
            <person name="Hesse C."/>
            <person name="Hori C."/>
            <person name="Igarashi K."/>
            <person name="Jurgens J.A."/>
            <person name="Kallen N."/>
            <person name="Kersten P."/>
            <person name="Kohler A."/>
            <person name="Kuees U."/>
            <person name="Kumar T.K.A."/>
            <person name="Kuo A."/>
            <person name="LaButti K."/>
            <person name="Larrondo L.F."/>
            <person name="Lindquist E."/>
            <person name="Ling A."/>
            <person name="Lombard V."/>
            <person name="Lucas S."/>
            <person name="Lundell T."/>
            <person name="Martin R."/>
            <person name="McLaughlin D.J."/>
            <person name="Morgenstern I."/>
            <person name="Morin E."/>
            <person name="Murat C."/>
            <person name="Nagy L.G."/>
            <person name="Nolan M."/>
            <person name="Ohm R.A."/>
            <person name="Patyshakuliyeva A."/>
            <person name="Rokas A."/>
            <person name="Ruiz-Duenas F.J."/>
            <person name="Sabat G."/>
            <person name="Salamov A."/>
            <person name="Samejima M."/>
            <person name="Schmutz J."/>
            <person name="Slot J.C."/>
            <person name="St John F."/>
            <person name="Stenlid J."/>
            <person name="Sun H."/>
            <person name="Sun S."/>
            <person name="Syed K."/>
            <person name="Tsang A."/>
            <person name="Wiebenga A."/>
            <person name="Young D."/>
            <person name="Pisabarro A."/>
            <person name="Eastwood D.C."/>
            <person name="Martin F."/>
            <person name="Cullen D."/>
            <person name="Grigoriev I.V."/>
            <person name="Hibbett D.S."/>
        </authorList>
    </citation>
    <scope>NUCLEOTIDE SEQUENCE [LARGE SCALE GENOMIC DNA]</scope>
    <source>
        <strain evidence="17 18">ATCC 11539</strain>
    </source>
</reference>
<keyword evidence="8" id="KW-0694">RNA-binding</keyword>
<dbReference type="InterPro" id="IPR024657">
    <property type="entry name" value="COMPASS_Set1_N-SET"/>
</dbReference>
<dbReference type="PROSITE" id="PS50868">
    <property type="entry name" value="POST_SET"/>
    <property type="match status" value="1"/>
</dbReference>
<comment type="catalytic activity">
    <reaction evidence="12">
        <text>N(6)-methyl-L-lysyl(4)-[histone H3] + S-adenosyl-L-methionine = N(6),N(6)-dimethyl-L-lysyl(4)-[histone H3] + S-adenosyl-L-homocysteine + H(+)</text>
        <dbReference type="Rhea" id="RHEA:60268"/>
        <dbReference type="Rhea" id="RHEA-COMP:15540"/>
        <dbReference type="Rhea" id="RHEA-COMP:15543"/>
        <dbReference type="ChEBI" id="CHEBI:15378"/>
        <dbReference type="ChEBI" id="CHEBI:57856"/>
        <dbReference type="ChEBI" id="CHEBI:59789"/>
        <dbReference type="ChEBI" id="CHEBI:61929"/>
        <dbReference type="ChEBI" id="CHEBI:61976"/>
    </reaction>
</comment>
<dbReference type="PANTHER" id="PTHR45814:SF2">
    <property type="entry name" value="HISTONE-LYSINE N-METHYLTRANSFERASE SETD1"/>
    <property type="match status" value="1"/>
</dbReference>
<evidence type="ECO:0000256" key="3">
    <source>
        <dbReference type="ARBA" id="ARBA00015839"/>
    </source>
</evidence>
<evidence type="ECO:0000256" key="8">
    <source>
        <dbReference type="ARBA" id="ARBA00022884"/>
    </source>
</evidence>
<comment type="subcellular location">
    <subcellularLocation>
        <location evidence="1">Nucleus</location>
    </subcellularLocation>
</comment>
<accession>S7PW91</accession>
<dbReference type="STRING" id="670483.S7PW91"/>
<evidence type="ECO:0000256" key="1">
    <source>
        <dbReference type="ARBA" id="ARBA00004123"/>
    </source>
</evidence>
<dbReference type="InterPro" id="IPR044570">
    <property type="entry name" value="Set1-like"/>
</dbReference>
<name>S7PW91_GLOTA</name>
<keyword evidence="7" id="KW-0156">Chromatin regulator</keyword>
<dbReference type="InterPro" id="IPR046341">
    <property type="entry name" value="SET_dom_sf"/>
</dbReference>
<evidence type="ECO:0000313" key="17">
    <source>
        <dbReference type="EMBL" id="EPQ51891.1"/>
    </source>
</evidence>
<dbReference type="SMART" id="SM00317">
    <property type="entry name" value="SET"/>
    <property type="match status" value="1"/>
</dbReference>
<dbReference type="InterPro" id="IPR003616">
    <property type="entry name" value="Post-SET_dom"/>
</dbReference>
<evidence type="ECO:0000256" key="13">
    <source>
        <dbReference type="ARBA" id="ARBA00049129"/>
    </source>
</evidence>
<dbReference type="GO" id="GO:0048188">
    <property type="term" value="C:Set1C/COMPASS complex"/>
    <property type="evidence" value="ECO:0007669"/>
    <property type="project" value="TreeGrafter"/>
</dbReference>
<dbReference type="EMBL" id="KB469309">
    <property type="protein sequence ID" value="EPQ51891.1"/>
    <property type="molecule type" value="Genomic_DNA"/>
</dbReference>
<feature type="region of interest" description="Disordered" evidence="14">
    <location>
        <begin position="179"/>
        <end position="207"/>
    </location>
</feature>
<comment type="catalytic activity">
    <reaction evidence="11">
        <text>L-lysyl(4)-[histone H3] + 3 S-adenosyl-L-methionine = N(6),N(6),N(6)-trimethyl-L-lysyl(4)-[histone H3] + 3 S-adenosyl-L-homocysteine + 3 H(+)</text>
        <dbReference type="Rhea" id="RHEA:60260"/>
        <dbReference type="Rhea" id="RHEA-COMP:15537"/>
        <dbReference type="Rhea" id="RHEA-COMP:15547"/>
        <dbReference type="ChEBI" id="CHEBI:15378"/>
        <dbReference type="ChEBI" id="CHEBI:29969"/>
        <dbReference type="ChEBI" id="CHEBI:57856"/>
        <dbReference type="ChEBI" id="CHEBI:59789"/>
        <dbReference type="ChEBI" id="CHEBI:61961"/>
        <dbReference type="EC" id="2.1.1.354"/>
    </reaction>
</comment>
<dbReference type="SUPFAM" id="SSF82199">
    <property type="entry name" value="SET domain"/>
    <property type="match status" value="1"/>
</dbReference>
<keyword evidence="4" id="KW-0489">Methyltransferase</keyword>
<dbReference type="GO" id="GO:0032259">
    <property type="term" value="P:methylation"/>
    <property type="evidence" value="ECO:0007669"/>
    <property type="project" value="UniProtKB-KW"/>
</dbReference>
<keyword evidence="9" id="KW-0539">Nucleus</keyword>
<dbReference type="Proteomes" id="UP000030669">
    <property type="component" value="Unassembled WGS sequence"/>
</dbReference>
<keyword evidence="18" id="KW-1185">Reference proteome</keyword>
<dbReference type="SMART" id="SM01291">
    <property type="entry name" value="N-SET"/>
    <property type="match status" value="1"/>
</dbReference>
<dbReference type="RefSeq" id="XP_007869565.1">
    <property type="nucleotide sequence ID" value="XM_007871374.1"/>
</dbReference>
<dbReference type="PANTHER" id="PTHR45814">
    <property type="entry name" value="HISTONE-LYSINE N-METHYLTRANSFERASE SETD1"/>
    <property type="match status" value="1"/>
</dbReference>
<dbReference type="PROSITE" id="PS50280">
    <property type="entry name" value="SET"/>
    <property type="match status" value="1"/>
</dbReference>
<evidence type="ECO:0000256" key="12">
    <source>
        <dbReference type="ARBA" id="ARBA00047583"/>
    </source>
</evidence>
<evidence type="ECO:0000256" key="11">
    <source>
        <dbReference type="ARBA" id="ARBA00047571"/>
    </source>
</evidence>
<dbReference type="GeneID" id="19306533"/>
<dbReference type="SMART" id="SM00508">
    <property type="entry name" value="PostSET"/>
    <property type="match status" value="1"/>
</dbReference>
<gene>
    <name evidence="17" type="ORF">GLOTRDRAFT_47958</name>
</gene>
<feature type="region of interest" description="Disordered" evidence="14">
    <location>
        <begin position="127"/>
        <end position="148"/>
    </location>
</feature>
<sequence>MPDPGLNNVQIRAESEDTEASEPPPKRRRTESLLDDELLSTVVTQAKLSPGKKKQTTGGAVLDGKVGHAPLTRDIRESSIDSLLSPSPSPEPRRLPRAPSLPPGEDLCQDDEDLYFARLVLSGDKEALPALKPPDPDPSEPPPFRVHVSGSARTEGYYKISHAEKSAYVAQYAARSETTGAAEQEERNQQEHVVSSRSNRANARRRAQGLEEMNELQRAIALSKGESAAADVTVKFNQLQSRKKQLRFARSHIHDWGLFAMERISKGDMVIEYVGEIIRAQVADKREKAYERQGIGSSYLFRIDEDLVVDATKKGNLGRLINHSCDPNCNARIITINGEKKIVIYAKQDIELGDEITYDYHFPIEQDKIPCLCGSAKCRGYLN</sequence>
<evidence type="ECO:0000256" key="10">
    <source>
        <dbReference type="ARBA" id="ARBA00030093"/>
    </source>
</evidence>
<dbReference type="FunFam" id="2.170.270.10:FF:000010">
    <property type="entry name" value="Histone-lysine N-methyltransferase"/>
    <property type="match status" value="1"/>
</dbReference>
<dbReference type="Pfam" id="PF11764">
    <property type="entry name" value="N-SET"/>
    <property type="match status" value="1"/>
</dbReference>